<evidence type="ECO:0000313" key="3">
    <source>
        <dbReference type="WBParaSite" id="L893_g12817.t1"/>
    </source>
</evidence>
<keyword evidence="2" id="KW-1185">Reference proteome</keyword>
<dbReference type="WBParaSite" id="L893_g12817.t1">
    <property type="protein sequence ID" value="L893_g12817.t1"/>
    <property type="gene ID" value="L893_g12817"/>
</dbReference>
<dbReference type="AlphaFoldDB" id="A0A1I7Y532"/>
<dbReference type="Proteomes" id="UP000095287">
    <property type="component" value="Unplaced"/>
</dbReference>
<feature type="transmembrane region" description="Helical" evidence="1">
    <location>
        <begin position="21"/>
        <end position="42"/>
    </location>
</feature>
<keyword evidence="1" id="KW-0812">Transmembrane</keyword>
<evidence type="ECO:0000256" key="1">
    <source>
        <dbReference type="SAM" id="Phobius"/>
    </source>
</evidence>
<keyword evidence="1" id="KW-1133">Transmembrane helix</keyword>
<accession>A0A1I7Y532</accession>
<organism evidence="2 3">
    <name type="scientific">Steinernema glaseri</name>
    <dbReference type="NCBI Taxonomy" id="37863"/>
    <lineage>
        <taxon>Eukaryota</taxon>
        <taxon>Metazoa</taxon>
        <taxon>Ecdysozoa</taxon>
        <taxon>Nematoda</taxon>
        <taxon>Chromadorea</taxon>
        <taxon>Rhabditida</taxon>
        <taxon>Tylenchina</taxon>
        <taxon>Panagrolaimomorpha</taxon>
        <taxon>Strongyloidoidea</taxon>
        <taxon>Steinernematidae</taxon>
        <taxon>Steinernema</taxon>
    </lineage>
</organism>
<evidence type="ECO:0000313" key="2">
    <source>
        <dbReference type="Proteomes" id="UP000095287"/>
    </source>
</evidence>
<reference evidence="3" key="1">
    <citation type="submission" date="2016-11" db="UniProtKB">
        <authorList>
            <consortium name="WormBaseParasite"/>
        </authorList>
    </citation>
    <scope>IDENTIFICATION</scope>
</reference>
<protein>
    <submittedName>
        <fullName evidence="3">ShKT domain-containing protein</fullName>
    </submittedName>
</protein>
<name>A0A1I7Y532_9BILA</name>
<keyword evidence="1" id="KW-0472">Membrane</keyword>
<proteinExistence type="predicted"/>
<sequence length="169" mass="19122">MFLLLSCTELQSVYIFIKDKTIFAPLGTTFFSLLIASLFVVAPAQHNVDPCKIYEVVDDYYKCGPEGYFISEEKPFCRLVTSPMIVGRYTLVGFQTVVCIHNCLIMRTGDYLTGKTAPLGQATCEELNRVNKEQHHPQCYDACGFCKINRKDAGEEFFDLVNPAYCNKN</sequence>